<keyword evidence="1" id="KW-0449">Lipoprotein</keyword>
<accession>A0ABV5J778</accession>
<dbReference type="InterPro" id="IPR019853">
    <property type="entry name" value="GldB-like"/>
</dbReference>
<dbReference type="EMBL" id="JBHMEW010000061">
    <property type="protein sequence ID" value="MFB9212516.1"/>
    <property type="molecule type" value="Genomic_DNA"/>
</dbReference>
<dbReference type="RefSeq" id="WP_290247607.1">
    <property type="nucleotide sequence ID" value="NZ_JAUFQT010000001.1"/>
</dbReference>
<protein>
    <submittedName>
        <fullName evidence="1">Gliding motility lipoprotein GldB</fullName>
    </submittedName>
</protein>
<evidence type="ECO:0000313" key="1">
    <source>
        <dbReference type="EMBL" id="MFB9212516.1"/>
    </source>
</evidence>
<evidence type="ECO:0000313" key="2">
    <source>
        <dbReference type="Proteomes" id="UP001589654"/>
    </source>
</evidence>
<dbReference type="PROSITE" id="PS51257">
    <property type="entry name" value="PROKAR_LIPOPROTEIN"/>
    <property type="match status" value="1"/>
</dbReference>
<dbReference type="NCBIfam" id="TIGR03514">
    <property type="entry name" value="GldB_lipo"/>
    <property type="match status" value="1"/>
</dbReference>
<organism evidence="1 2">
    <name type="scientific">Echinicola jeungdonensis</name>
    <dbReference type="NCBI Taxonomy" id="709343"/>
    <lineage>
        <taxon>Bacteria</taxon>
        <taxon>Pseudomonadati</taxon>
        <taxon>Bacteroidota</taxon>
        <taxon>Cytophagia</taxon>
        <taxon>Cytophagales</taxon>
        <taxon>Cyclobacteriaceae</taxon>
        <taxon>Echinicola</taxon>
    </lineage>
</organism>
<keyword evidence="2" id="KW-1185">Reference proteome</keyword>
<sequence length="332" mass="38742">MKLYFTLFCCLMLTLAACKKEEKACQISPEVQNIPLNLKIERLETGLFEAENEEEIGEFLESYPGFTQKYLQEDLYPSREALIQSLAKTKSDTLIQELYTETQNQFEDLEEIEKSLENAFKHISYYYPDFEVPKVYTFVSGFTSDLYLDQEMIVIGLDYFLPAEHRFQPPEIPRYIAERYTQEHLVPMIITALSARFIESNLKENTLLAEMIFYGKAYHFAKAMLPCTPERLIIGYSEKEVEACYANEAFIWTHLIENEAIYETNAFEIRKYTGEAPATDIISPDAPGRVGRWMGWNIVDDYRFNNDISLTELMKEKDSQKIFTQSGYKPRQ</sequence>
<proteinExistence type="predicted"/>
<gene>
    <name evidence="1" type="primary">gldB</name>
    <name evidence="1" type="ORF">ACFFUR_11925</name>
</gene>
<comment type="caution">
    <text evidence="1">The sequence shown here is derived from an EMBL/GenBank/DDBJ whole genome shotgun (WGS) entry which is preliminary data.</text>
</comment>
<reference evidence="1 2" key="1">
    <citation type="submission" date="2024-09" db="EMBL/GenBank/DDBJ databases">
        <authorList>
            <person name="Sun Q."/>
            <person name="Mori K."/>
        </authorList>
    </citation>
    <scope>NUCLEOTIDE SEQUENCE [LARGE SCALE GENOMIC DNA]</scope>
    <source>
        <strain evidence="1 2">CECT 7682</strain>
    </source>
</reference>
<name>A0ABV5J778_9BACT</name>
<dbReference type="Proteomes" id="UP001589654">
    <property type="component" value="Unassembled WGS sequence"/>
</dbReference>
<dbReference type="Pfam" id="PF25594">
    <property type="entry name" value="GldB_lipo"/>
    <property type="match status" value="1"/>
</dbReference>